<dbReference type="EMBL" id="CP006664">
    <property type="protein sequence ID" value="AIJ10120.1"/>
    <property type="molecule type" value="Genomic_DNA"/>
</dbReference>
<proteinExistence type="predicted"/>
<reference evidence="3 4" key="1">
    <citation type="journal article" date="2012" name="PLoS ONE">
        <title>Edwardsiella comparative phylogenomics reveal the new intra/inter-species taxonomic relationships, virulence evolution and niche adaptation mechanisms.</title>
        <authorList>
            <person name="Yang M."/>
            <person name="Lv Y."/>
            <person name="Xiao J."/>
            <person name="Wu H."/>
            <person name="Zheng H."/>
            <person name="Liu Q."/>
            <person name="Zhang Y."/>
            <person name="Wang Q."/>
        </authorList>
    </citation>
    <scope>NUCLEOTIDE SEQUENCE [LARGE SCALE GENOMIC DNA]</scope>
    <source>
        <strain evidence="4">080813</strain>
    </source>
</reference>
<name>A0A076LNH7_9GAMM</name>
<dbReference type="KEGG" id="ete:ETEE_3708"/>
<dbReference type="RefSeq" id="WP_034163483.1">
    <property type="nucleotide sequence ID" value="NZ_CP006664.1"/>
</dbReference>
<accession>A0A076LNH7</accession>
<sequence length="90" mass="9509">MKRLIYTALLTLGLSSAALAASGQDSAPPAAPQRLASAHGATGHDSAPLDKHQRAIIAHRAMNNSSAAAHQQIIQGHQRMHDAETQRRGK</sequence>
<evidence type="ECO:0000313" key="3">
    <source>
        <dbReference type="EMBL" id="AIJ10120.1"/>
    </source>
</evidence>
<dbReference type="GeneID" id="33941100"/>
<feature type="compositionally biased region" description="Basic and acidic residues" evidence="1">
    <location>
        <begin position="79"/>
        <end position="90"/>
    </location>
</feature>
<feature type="region of interest" description="Disordered" evidence="1">
    <location>
        <begin position="63"/>
        <end position="90"/>
    </location>
</feature>
<gene>
    <name evidence="3" type="ORF">ETEE_3708</name>
</gene>
<dbReference type="AlphaFoldDB" id="A0A076LNH7"/>
<evidence type="ECO:0000313" key="4">
    <source>
        <dbReference type="Proteomes" id="UP000028681"/>
    </source>
</evidence>
<feature type="signal peptide" evidence="2">
    <location>
        <begin position="1"/>
        <end position="20"/>
    </location>
</feature>
<dbReference type="Proteomes" id="UP000028681">
    <property type="component" value="Chromosome"/>
</dbReference>
<evidence type="ECO:0000256" key="1">
    <source>
        <dbReference type="SAM" id="MobiDB-lite"/>
    </source>
</evidence>
<protein>
    <recommendedName>
        <fullName evidence="5">Silver-binding protein silE</fullName>
    </recommendedName>
</protein>
<feature type="chain" id="PRO_5001714692" description="Silver-binding protein silE" evidence="2">
    <location>
        <begin position="21"/>
        <end position="90"/>
    </location>
</feature>
<organism evidence="3 4">
    <name type="scientific">Edwardsiella anguillarum ET080813</name>
    <dbReference type="NCBI Taxonomy" id="667120"/>
    <lineage>
        <taxon>Bacteria</taxon>
        <taxon>Pseudomonadati</taxon>
        <taxon>Pseudomonadota</taxon>
        <taxon>Gammaproteobacteria</taxon>
        <taxon>Enterobacterales</taxon>
        <taxon>Hafniaceae</taxon>
        <taxon>Edwardsiella</taxon>
    </lineage>
</organism>
<keyword evidence="2" id="KW-0732">Signal</keyword>
<feature type="compositionally biased region" description="Low complexity" evidence="1">
    <location>
        <begin position="67"/>
        <end position="77"/>
    </location>
</feature>
<dbReference type="HOGENOM" id="CLU_2301382_0_0_6"/>
<evidence type="ECO:0008006" key="5">
    <source>
        <dbReference type="Google" id="ProtNLM"/>
    </source>
</evidence>
<evidence type="ECO:0000256" key="2">
    <source>
        <dbReference type="SAM" id="SignalP"/>
    </source>
</evidence>
<feature type="region of interest" description="Disordered" evidence="1">
    <location>
        <begin position="20"/>
        <end position="51"/>
    </location>
</feature>